<proteinExistence type="predicted"/>
<sequence>MDTASATAVVTNWSLIIDWLILEHDLQWCSVAATKADSLLWPHAAPKSGQRPSGGGETGVSLCVLLLPASTLQLSLPERGCMWSYMHTPQDHRGMLAPSRSGVGLR</sequence>
<name>A0A9D3XV66_9SAUR</name>
<keyword evidence="2" id="KW-1185">Reference proteome</keyword>
<organism evidence="1 2">
    <name type="scientific">Mauremys mutica</name>
    <name type="common">yellowpond turtle</name>
    <dbReference type="NCBI Taxonomy" id="74926"/>
    <lineage>
        <taxon>Eukaryota</taxon>
        <taxon>Metazoa</taxon>
        <taxon>Chordata</taxon>
        <taxon>Craniata</taxon>
        <taxon>Vertebrata</taxon>
        <taxon>Euteleostomi</taxon>
        <taxon>Archelosauria</taxon>
        <taxon>Testudinata</taxon>
        <taxon>Testudines</taxon>
        <taxon>Cryptodira</taxon>
        <taxon>Durocryptodira</taxon>
        <taxon>Testudinoidea</taxon>
        <taxon>Geoemydidae</taxon>
        <taxon>Geoemydinae</taxon>
        <taxon>Mauremys</taxon>
    </lineage>
</organism>
<comment type="caution">
    <text evidence="1">The sequence shown here is derived from an EMBL/GenBank/DDBJ whole genome shotgun (WGS) entry which is preliminary data.</text>
</comment>
<dbReference type="Proteomes" id="UP000827986">
    <property type="component" value="Unassembled WGS sequence"/>
</dbReference>
<accession>A0A9D3XV66</accession>
<protein>
    <submittedName>
        <fullName evidence="1">Uncharacterized protein</fullName>
    </submittedName>
</protein>
<gene>
    <name evidence="1" type="ORF">KIL84_018830</name>
</gene>
<dbReference type="EMBL" id="JAHDVG010000463">
    <property type="protein sequence ID" value="KAH1186081.1"/>
    <property type="molecule type" value="Genomic_DNA"/>
</dbReference>
<evidence type="ECO:0000313" key="2">
    <source>
        <dbReference type="Proteomes" id="UP000827986"/>
    </source>
</evidence>
<reference evidence="1" key="1">
    <citation type="submission" date="2021-09" db="EMBL/GenBank/DDBJ databases">
        <title>The genome of Mauremys mutica provides insights into the evolution of semi-aquatic lifestyle.</title>
        <authorList>
            <person name="Gong S."/>
            <person name="Gao Y."/>
        </authorList>
    </citation>
    <scope>NUCLEOTIDE SEQUENCE</scope>
    <source>
        <strain evidence="1">MM-2020</strain>
        <tissue evidence="1">Muscle</tissue>
    </source>
</reference>
<evidence type="ECO:0000313" key="1">
    <source>
        <dbReference type="EMBL" id="KAH1186081.1"/>
    </source>
</evidence>
<dbReference type="AlphaFoldDB" id="A0A9D3XV66"/>